<dbReference type="Proteomes" id="UP000237271">
    <property type="component" value="Unassembled WGS sequence"/>
</dbReference>
<organism evidence="1 2">
    <name type="scientific">Phytophthora palmivora</name>
    <dbReference type="NCBI Taxonomy" id="4796"/>
    <lineage>
        <taxon>Eukaryota</taxon>
        <taxon>Sar</taxon>
        <taxon>Stramenopiles</taxon>
        <taxon>Oomycota</taxon>
        <taxon>Peronosporomycetes</taxon>
        <taxon>Peronosporales</taxon>
        <taxon>Peronosporaceae</taxon>
        <taxon>Phytophthora</taxon>
    </lineage>
</organism>
<evidence type="ECO:0000313" key="1">
    <source>
        <dbReference type="EMBL" id="POM62454.1"/>
    </source>
</evidence>
<keyword evidence="2" id="KW-1185">Reference proteome</keyword>
<gene>
    <name evidence="1" type="ORF">PHPALM_28394</name>
</gene>
<reference evidence="1 2" key="1">
    <citation type="journal article" date="2017" name="Genome Biol. Evol.">
        <title>Phytophthora megakarya and P. palmivora, closely related causal agents of cacao black pod rot, underwent increases in genome sizes and gene numbers by different mechanisms.</title>
        <authorList>
            <person name="Ali S.S."/>
            <person name="Shao J."/>
            <person name="Lary D.J."/>
            <person name="Kronmiller B."/>
            <person name="Shen D."/>
            <person name="Strem M.D."/>
            <person name="Amoako-Attah I."/>
            <person name="Akrofi A.Y."/>
            <person name="Begoude B.A."/>
            <person name="Ten Hoopen G.M."/>
            <person name="Coulibaly K."/>
            <person name="Kebe B.I."/>
            <person name="Melnick R.L."/>
            <person name="Guiltinan M.J."/>
            <person name="Tyler B.M."/>
            <person name="Meinhardt L.W."/>
            <person name="Bailey B.A."/>
        </authorList>
    </citation>
    <scope>NUCLEOTIDE SEQUENCE [LARGE SCALE GENOMIC DNA]</scope>
    <source>
        <strain evidence="2">sbr112.9</strain>
    </source>
</reference>
<protein>
    <submittedName>
        <fullName evidence="1">Reverse transcriptase</fullName>
    </submittedName>
</protein>
<keyword evidence="1" id="KW-0548">Nucleotidyltransferase</keyword>
<evidence type="ECO:0000313" key="2">
    <source>
        <dbReference type="Proteomes" id="UP000237271"/>
    </source>
</evidence>
<accession>A0A2P4XA71</accession>
<keyword evidence="1" id="KW-0808">Transferase</keyword>
<dbReference type="EMBL" id="NCKW01015567">
    <property type="protein sequence ID" value="POM62454.1"/>
    <property type="molecule type" value="Genomic_DNA"/>
</dbReference>
<sequence length="86" mass="9641">MGYDNPKYNAVHASTGFTPFYLNGLRQPQVQCGTRINGVYPVLIEWATIPPCAAHLAGWNRCLHPRVFKKTIAVIYRRQADANQPG</sequence>
<comment type="caution">
    <text evidence="1">The sequence shown here is derived from an EMBL/GenBank/DDBJ whole genome shotgun (WGS) entry which is preliminary data.</text>
</comment>
<keyword evidence="1" id="KW-0695">RNA-directed DNA polymerase</keyword>
<proteinExistence type="predicted"/>
<dbReference type="GO" id="GO:0003964">
    <property type="term" value="F:RNA-directed DNA polymerase activity"/>
    <property type="evidence" value="ECO:0007669"/>
    <property type="project" value="UniProtKB-KW"/>
</dbReference>
<dbReference type="AlphaFoldDB" id="A0A2P4XA71"/>
<name>A0A2P4XA71_9STRA</name>